<dbReference type="AlphaFoldDB" id="A0A366HI06"/>
<dbReference type="Pfam" id="PF00498">
    <property type="entry name" value="FHA"/>
    <property type="match status" value="1"/>
</dbReference>
<dbReference type="InterPro" id="IPR000253">
    <property type="entry name" value="FHA_dom"/>
</dbReference>
<comment type="caution">
    <text evidence="3">The sequence shown here is derived from an EMBL/GenBank/DDBJ whole genome shotgun (WGS) entry which is preliminary data.</text>
</comment>
<dbReference type="InterPro" id="IPR008984">
    <property type="entry name" value="SMAD_FHA_dom_sf"/>
</dbReference>
<keyword evidence="4" id="KW-1185">Reference proteome</keyword>
<evidence type="ECO:0000313" key="3">
    <source>
        <dbReference type="EMBL" id="RBP41239.1"/>
    </source>
</evidence>
<protein>
    <submittedName>
        <fullName evidence="3">FHA domain-containing protein</fullName>
    </submittedName>
</protein>
<dbReference type="SUPFAM" id="SSF49879">
    <property type="entry name" value="SMAD/FHA domain"/>
    <property type="match status" value="1"/>
</dbReference>
<dbReference type="OrthoDB" id="370565at2"/>
<proteinExistence type="predicted"/>
<dbReference type="Proteomes" id="UP000253426">
    <property type="component" value="Unassembled WGS sequence"/>
</dbReference>
<name>A0A366HI06_9BACT</name>
<evidence type="ECO:0000259" key="2">
    <source>
        <dbReference type="PROSITE" id="PS50006"/>
    </source>
</evidence>
<dbReference type="EMBL" id="QNRR01000007">
    <property type="protein sequence ID" value="RBP41239.1"/>
    <property type="molecule type" value="Genomic_DNA"/>
</dbReference>
<organism evidence="3 4">
    <name type="scientific">Roseimicrobium gellanilyticum</name>
    <dbReference type="NCBI Taxonomy" id="748857"/>
    <lineage>
        <taxon>Bacteria</taxon>
        <taxon>Pseudomonadati</taxon>
        <taxon>Verrucomicrobiota</taxon>
        <taxon>Verrucomicrobiia</taxon>
        <taxon>Verrucomicrobiales</taxon>
        <taxon>Verrucomicrobiaceae</taxon>
        <taxon>Roseimicrobium</taxon>
    </lineage>
</organism>
<evidence type="ECO:0000313" key="4">
    <source>
        <dbReference type="Proteomes" id="UP000253426"/>
    </source>
</evidence>
<evidence type="ECO:0000256" key="1">
    <source>
        <dbReference type="SAM" id="MobiDB-lite"/>
    </source>
</evidence>
<reference evidence="3 4" key="1">
    <citation type="submission" date="2018-06" db="EMBL/GenBank/DDBJ databases">
        <title>Genomic Encyclopedia of Type Strains, Phase IV (KMG-IV): sequencing the most valuable type-strain genomes for metagenomic binning, comparative biology and taxonomic classification.</title>
        <authorList>
            <person name="Goeker M."/>
        </authorList>
    </citation>
    <scope>NUCLEOTIDE SEQUENCE [LARGE SCALE GENOMIC DNA]</scope>
    <source>
        <strain evidence="3 4">DSM 25532</strain>
    </source>
</reference>
<gene>
    <name evidence="3" type="ORF">DES53_10770</name>
</gene>
<dbReference type="CDD" id="cd00060">
    <property type="entry name" value="FHA"/>
    <property type="match status" value="1"/>
</dbReference>
<accession>A0A366HI06</accession>
<feature type="domain" description="FHA" evidence="2">
    <location>
        <begin position="93"/>
        <end position="147"/>
    </location>
</feature>
<dbReference type="PROSITE" id="PS50006">
    <property type="entry name" value="FHA_DOMAIN"/>
    <property type="match status" value="1"/>
</dbReference>
<dbReference type="Gene3D" id="2.60.200.20">
    <property type="match status" value="1"/>
</dbReference>
<sequence>MSDTDYKKTKIVSRSELAWGSPSEMEGSSTDGTILYGQQDQAPAPAPAQPKKPGTMILGIPSLDNTRNAVAGWLVIVQGPGKGTSVQVGYGWSSIGRDLTNRIVLNFGDTSITGDKHAKILYDSEARKFKVANDEGLNPTRVNGEAIDSAVVLKNGDLIKIGATLLRFVPFCGADFDWNEPEATGTSGEAKA</sequence>
<feature type="region of interest" description="Disordered" evidence="1">
    <location>
        <begin position="17"/>
        <end position="53"/>
    </location>
</feature>
<dbReference type="RefSeq" id="WP_113959887.1">
    <property type="nucleotide sequence ID" value="NZ_QNRR01000007.1"/>
</dbReference>